<dbReference type="Proteomes" id="UP000320580">
    <property type="component" value="Chromosome"/>
</dbReference>
<protein>
    <recommendedName>
        <fullName evidence="8">7-carboxy-7-deazaguanine synthase</fullName>
        <shortName evidence="8">CDG synthase</shortName>
        <ecNumber evidence="8">4.3.99.3</ecNumber>
    </recommendedName>
    <alternativeName>
        <fullName evidence="8">Queuosine biosynthesis protein QueE</fullName>
    </alternativeName>
</protein>
<reference evidence="10 11" key="1">
    <citation type="submission" date="2019-07" db="EMBL/GenBank/DDBJ databases">
        <authorList>
            <person name="Zhu P."/>
        </authorList>
    </citation>
    <scope>NUCLEOTIDE SEQUENCE [LARGE SCALE GENOMIC DNA]</scope>
    <source>
        <strain evidence="10 11">SSL-25</strain>
    </source>
</reference>
<dbReference type="OrthoDB" id="9782387at2"/>
<feature type="domain" description="Radical SAM core" evidence="9">
    <location>
        <begin position="32"/>
        <end position="246"/>
    </location>
</feature>
<comment type="similarity">
    <text evidence="8">Belongs to the radical SAM superfamily. 7-carboxy-7-deazaguanine synthase family.</text>
</comment>
<evidence type="ECO:0000256" key="8">
    <source>
        <dbReference type="HAMAP-Rule" id="MF_00917"/>
    </source>
</evidence>
<keyword evidence="7 8" id="KW-0456">Lyase</keyword>
<evidence type="ECO:0000256" key="3">
    <source>
        <dbReference type="ARBA" id="ARBA00022723"/>
    </source>
</evidence>
<feature type="binding site" evidence="8">
    <location>
        <position position="95"/>
    </location>
    <ligand>
        <name>substrate</name>
    </ligand>
</feature>
<sequence length="246" mass="26616">MSSSSVPSIPVRGQMLPVQEIFGPVPQGEGPYSGRAAVFVRLGRCNLHCPPCDSKRTWDTSLYDLEATCPPRTAEEIVSAAVTLGAGGDCLTVISGGEPLLWQRTPAWSVLLTGLPGEVHMETNGTIFPTDLTREKVAHFSVSLKTGAMGAADPVKRRIRPQVLDGFARLAEQGRAVFKFVAGDVNEVEEIAELVRTHELPRGRVWVMPLGDSAPAWEAAGRAVVERVMEHGFHFSGRLHLTLGVR</sequence>
<dbReference type="GO" id="GO:1904047">
    <property type="term" value="F:S-adenosyl-L-methionine binding"/>
    <property type="evidence" value="ECO:0007669"/>
    <property type="project" value="UniProtKB-UniRule"/>
</dbReference>
<dbReference type="SUPFAM" id="SSF102114">
    <property type="entry name" value="Radical SAM enzymes"/>
    <property type="match status" value="1"/>
</dbReference>
<dbReference type="GO" id="GO:0008616">
    <property type="term" value="P:tRNA queuosine(34) biosynthetic process"/>
    <property type="evidence" value="ECO:0007669"/>
    <property type="project" value="UniProtKB-UniRule"/>
</dbReference>
<dbReference type="EC" id="4.3.99.3" evidence="8"/>
<feature type="binding site" evidence="8">
    <location>
        <position position="49"/>
    </location>
    <ligand>
        <name>[4Fe-4S] cluster</name>
        <dbReference type="ChEBI" id="CHEBI:49883"/>
        <note>4Fe-4S-S-AdoMet</note>
    </ligand>
</feature>
<evidence type="ECO:0000259" key="9">
    <source>
        <dbReference type="PROSITE" id="PS51918"/>
    </source>
</evidence>
<evidence type="ECO:0000313" key="10">
    <source>
        <dbReference type="EMBL" id="QDY75346.1"/>
    </source>
</evidence>
<dbReference type="Pfam" id="PF04055">
    <property type="entry name" value="Radical_SAM"/>
    <property type="match status" value="1"/>
</dbReference>
<feature type="binding site" evidence="8">
    <location>
        <position position="45"/>
    </location>
    <ligand>
        <name>[4Fe-4S] cluster</name>
        <dbReference type="ChEBI" id="CHEBI:49883"/>
        <note>4Fe-4S-S-AdoMet</note>
    </ligand>
</feature>
<evidence type="ECO:0000256" key="4">
    <source>
        <dbReference type="ARBA" id="ARBA00022842"/>
    </source>
</evidence>
<keyword evidence="3 8" id="KW-0479">Metal-binding</keyword>
<evidence type="ECO:0000256" key="1">
    <source>
        <dbReference type="ARBA" id="ARBA00022485"/>
    </source>
</evidence>
<accession>A0A5B8J2F4</accession>
<dbReference type="RefSeq" id="WP_146478658.1">
    <property type="nucleotide sequence ID" value="NZ_CP042266.1"/>
</dbReference>
<keyword evidence="5 8" id="KW-0408">Iron</keyword>
<proteinExistence type="inferred from homology"/>
<comment type="catalytic activity">
    <reaction evidence="8">
        <text>6-carboxy-5,6,7,8-tetrahydropterin + H(+) = 7-carboxy-7-carbaguanine + NH4(+)</text>
        <dbReference type="Rhea" id="RHEA:27974"/>
        <dbReference type="ChEBI" id="CHEBI:15378"/>
        <dbReference type="ChEBI" id="CHEBI:28938"/>
        <dbReference type="ChEBI" id="CHEBI:61032"/>
        <dbReference type="ChEBI" id="CHEBI:61036"/>
        <dbReference type="EC" id="4.3.99.3"/>
    </reaction>
</comment>
<comment type="caution">
    <text evidence="8">Lacks conserved residue(s) required for the propagation of feature annotation.</text>
</comment>
<organism evidence="10 11">
    <name type="scientific">Streptomyces qinzhouensis</name>
    <dbReference type="NCBI Taxonomy" id="2599401"/>
    <lineage>
        <taxon>Bacteria</taxon>
        <taxon>Bacillati</taxon>
        <taxon>Actinomycetota</taxon>
        <taxon>Actinomycetes</taxon>
        <taxon>Kitasatosporales</taxon>
        <taxon>Streptomycetaceae</taxon>
        <taxon>Streptomyces</taxon>
    </lineage>
</organism>
<dbReference type="InterPro" id="IPR058240">
    <property type="entry name" value="rSAM_sf"/>
</dbReference>
<feature type="binding site" evidence="8">
    <location>
        <position position="97"/>
    </location>
    <ligand>
        <name>S-adenosyl-L-methionine</name>
        <dbReference type="ChEBI" id="CHEBI:59789"/>
    </ligand>
</feature>
<dbReference type="KEGG" id="sqz:FQU76_01220"/>
<evidence type="ECO:0000256" key="5">
    <source>
        <dbReference type="ARBA" id="ARBA00023004"/>
    </source>
</evidence>
<keyword evidence="1 8" id="KW-0004">4Fe-4S</keyword>
<dbReference type="AlphaFoldDB" id="A0A5B8J2F4"/>
<evidence type="ECO:0000313" key="11">
    <source>
        <dbReference type="Proteomes" id="UP000320580"/>
    </source>
</evidence>
<keyword evidence="8" id="KW-0671">Queuosine biosynthesis</keyword>
<keyword evidence="2 8" id="KW-0949">S-adenosyl-L-methionine</keyword>
<dbReference type="EMBL" id="CP042266">
    <property type="protein sequence ID" value="QDY75346.1"/>
    <property type="molecule type" value="Genomic_DNA"/>
</dbReference>
<keyword evidence="4 8" id="KW-0460">Magnesium</keyword>
<keyword evidence="6 8" id="KW-0411">Iron-sulfur</keyword>
<comment type="cofactor">
    <cofactor evidence="8">
        <name>S-adenosyl-L-methionine</name>
        <dbReference type="ChEBI" id="CHEBI:59789"/>
    </cofactor>
    <text evidence="8">Binds 1 S-adenosyl-L-methionine per subunit.</text>
</comment>
<keyword evidence="11" id="KW-1185">Reference proteome</keyword>
<dbReference type="InterPro" id="IPR013785">
    <property type="entry name" value="Aldolase_TIM"/>
</dbReference>
<feature type="binding site" evidence="8">
    <location>
        <position position="41"/>
    </location>
    <ligand>
        <name>substrate</name>
    </ligand>
</feature>
<dbReference type="GO" id="GO:0016840">
    <property type="term" value="F:carbon-nitrogen lyase activity"/>
    <property type="evidence" value="ECO:0007669"/>
    <property type="project" value="UniProtKB-UniRule"/>
</dbReference>
<comment type="pathway">
    <text evidence="8">Purine metabolism; 7-cyano-7-deazaguanine biosynthesis.</text>
</comment>
<dbReference type="InterPro" id="IPR024924">
    <property type="entry name" value="7-CO-7-deazaguanine_synth-like"/>
</dbReference>
<dbReference type="GO" id="GO:0000287">
    <property type="term" value="F:magnesium ion binding"/>
    <property type="evidence" value="ECO:0007669"/>
    <property type="project" value="UniProtKB-UniRule"/>
</dbReference>
<feature type="binding site" evidence="8">
    <location>
        <begin position="143"/>
        <end position="145"/>
    </location>
    <ligand>
        <name>S-adenosyl-L-methionine</name>
        <dbReference type="ChEBI" id="CHEBI:59789"/>
    </ligand>
</feature>
<name>A0A5B8J2F4_9ACTN</name>
<gene>
    <name evidence="8" type="primary">queE</name>
    <name evidence="10" type="ORF">FQU76_01220</name>
</gene>
<dbReference type="UniPathway" id="UPA00391"/>
<dbReference type="PIRSF" id="PIRSF000370">
    <property type="entry name" value="QueE"/>
    <property type="match status" value="1"/>
</dbReference>
<comment type="subunit">
    <text evidence="8">Homodimer.</text>
</comment>
<dbReference type="GO" id="GO:0051539">
    <property type="term" value="F:4 iron, 4 sulfur cluster binding"/>
    <property type="evidence" value="ECO:0007669"/>
    <property type="project" value="UniProtKB-UniRule"/>
</dbReference>
<evidence type="ECO:0000256" key="2">
    <source>
        <dbReference type="ARBA" id="ARBA00022691"/>
    </source>
</evidence>
<dbReference type="PANTHER" id="PTHR42836:SF1">
    <property type="entry name" value="7-CARBOXY-7-DEAZAGUANINE SYNTHASE"/>
    <property type="match status" value="1"/>
</dbReference>
<comment type="function">
    <text evidence="8">Catalyzes the complex heterocyclic radical-mediated conversion of 6-carboxy-5,6,7,8-tetrahydropterin (CPH4) to 7-carboxy-7-deazaguanine (CDG), a step common to the biosynthetic pathways of all 7-deazapurine-containing compounds.</text>
</comment>
<dbReference type="CDD" id="cd01335">
    <property type="entry name" value="Radical_SAM"/>
    <property type="match status" value="1"/>
</dbReference>
<dbReference type="PROSITE" id="PS51918">
    <property type="entry name" value="RADICAL_SAM"/>
    <property type="match status" value="1"/>
</dbReference>
<feature type="binding site" evidence="8">
    <location>
        <position position="52"/>
    </location>
    <ligand>
        <name>[4Fe-4S] cluster</name>
        <dbReference type="ChEBI" id="CHEBI:49883"/>
        <note>4Fe-4S-S-AdoMet</note>
    </ligand>
</feature>
<dbReference type="Gene3D" id="3.20.20.70">
    <property type="entry name" value="Aldolase class I"/>
    <property type="match status" value="1"/>
</dbReference>
<feature type="binding site" evidence="8">
    <location>
        <position position="54"/>
    </location>
    <ligand>
        <name>Mg(2+)</name>
        <dbReference type="ChEBI" id="CHEBI:18420"/>
    </ligand>
</feature>
<comment type="cofactor">
    <cofactor evidence="8">
        <name>[4Fe-4S] cluster</name>
        <dbReference type="ChEBI" id="CHEBI:49883"/>
    </cofactor>
    <text evidence="8">Binds 1 [4Fe-4S] cluster. The cluster is coordinated with 3 cysteines and an exchangeable S-adenosyl-L-methionine.</text>
</comment>
<dbReference type="InterPro" id="IPR007197">
    <property type="entry name" value="rSAM"/>
</dbReference>
<evidence type="ECO:0000256" key="6">
    <source>
        <dbReference type="ARBA" id="ARBA00023014"/>
    </source>
</evidence>
<dbReference type="HAMAP" id="MF_00917">
    <property type="entry name" value="QueE"/>
    <property type="match status" value="1"/>
</dbReference>
<feature type="binding site" evidence="8">
    <location>
        <begin position="26"/>
        <end position="28"/>
    </location>
    <ligand>
        <name>substrate</name>
    </ligand>
</feature>
<evidence type="ECO:0000256" key="7">
    <source>
        <dbReference type="ARBA" id="ARBA00023239"/>
    </source>
</evidence>
<dbReference type="PANTHER" id="PTHR42836">
    <property type="entry name" value="7-CARBOXY-7-DEAZAGUANINE SYNTHASE"/>
    <property type="match status" value="1"/>
</dbReference>
<comment type="cofactor">
    <cofactor evidence="8">
        <name>Mg(2+)</name>
        <dbReference type="ChEBI" id="CHEBI:18420"/>
    </cofactor>
</comment>
<dbReference type="SFLD" id="SFLDS00029">
    <property type="entry name" value="Radical_SAM"/>
    <property type="match status" value="1"/>
</dbReference>